<keyword evidence="1" id="KW-0808">Transferase</keyword>
<dbReference type="AlphaFoldDB" id="A0A1H9V581"/>
<dbReference type="SUPFAM" id="SSF53218">
    <property type="entry name" value="Molybdenum cofactor biosynthesis proteins"/>
    <property type="match status" value="1"/>
</dbReference>
<keyword evidence="2" id="KW-1185">Reference proteome</keyword>
<dbReference type="EMBL" id="FOGU01000006">
    <property type="protein sequence ID" value="SES16832.1"/>
    <property type="molecule type" value="Genomic_DNA"/>
</dbReference>
<dbReference type="OrthoDB" id="9779263at2"/>
<name>A0A1H9V581_9RHOB</name>
<dbReference type="GO" id="GO:0016779">
    <property type="term" value="F:nucleotidyltransferase activity"/>
    <property type="evidence" value="ECO:0007669"/>
    <property type="project" value="UniProtKB-KW"/>
</dbReference>
<reference evidence="1 2" key="1">
    <citation type="submission" date="2016-10" db="EMBL/GenBank/DDBJ databases">
        <authorList>
            <person name="de Groot N.N."/>
        </authorList>
    </citation>
    <scope>NUCLEOTIDE SEQUENCE [LARGE SCALE GENOMIC DNA]</scope>
    <source>
        <strain evidence="1 2">DSM 23042</strain>
    </source>
</reference>
<sequence>MEFGSVPLDRAEGAVLAHSLATPQGRLKKGRVLSAADIDALREAGADEVVVARLGAGDVGEDEAARRIAAALVPDADAARVRVTAASTGRVNVYAIGPGVLELDAARVHAMNRVDPMLTLATLPPYAATQERTMLATVKVISYGAAAEAVDRAAEAVRDALRVRPVVMRDAGLILTDLGQGPGKGEAAMEGRLSALGMTLAETRVVPHRTEAIAEALRDLPGEMALILTASATSDAADVGPMALQRAGGRVIRFGMPVDPGNLLFVGDLAGRPVIGLPGCARAPALNGADWVLERLVCGLPVGDAEIADMGVGGLLKESPARPHPRERAGRKG</sequence>
<keyword evidence="1" id="KW-0548">Nucleotidyltransferase</keyword>
<dbReference type="STRING" id="641238.SAMN04490244_106256"/>
<dbReference type="RefSeq" id="WP_092693968.1">
    <property type="nucleotide sequence ID" value="NZ_FOGU01000006.1"/>
</dbReference>
<accession>A0A1H9V581</accession>
<dbReference type="CDD" id="cd03522">
    <property type="entry name" value="MoeA_like"/>
    <property type="match status" value="1"/>
</dbReference>
<evidence type="ECO:0000313" key="2">
    <source>
        <dbReference type="Proteomes" id="UP000198885"/>
    </source>
</evidence>
<protein>
    <submittedName>
        <fullName evidence="1">Molybdenum cofactor cytidylyltransferase</fullName>
    </submittedName>
</protein>
<dbReference type="InterPro" id="IPR036425">
    <property type="entry name" value="MoaB/Mog-like_dom_sf"/>
</dbReference>
<dbReference type="Gene3D" id="3.40.980.10">
    <property type="entry name" value="MoaB/Mog-like domain"/>
    <property type="match status" value="1"/>
</dbReference>
<proteinExistence type="predicted"/>
<dbReference type="Proteomes" id="UP000198885">
    <property type="component" value="Unassembled WGS sequence"/>
</dbReference>
<gene>
    <name evidence="1" type="ORF">SAMN04490244_106256</name>
</gene>
<evidence type="ECO:0000313" key="1">
    <source>
        <dbReference type="EMBL" id="SES16832.1"/>
    </source>
</evidence>
<organism evidence="1 2">
    <name type="scientific">Tranquillimonas rosea</name>
    <dbReference type="NCBI Taxonomy" id="641238"/>
    <lineage>
        <taxon>Bacteria</taxon>
        <taxon>Pseudomonadati</taxon>
        <taxon>Pseudomonadota</taxon>
        <taxon>Alphaproteobacteria</taxon>
        <taxon>Rhodobacterales</taxon>
        <taxon>Roseobacteraceae</taxon>
        <taxon>Tranquillimonas</taxon>
    </lineage>
</organism>
<dbReference type="UniPathway" id="UPA00344"/>